<gene>
    <name evidence="2" type="ORF">CISG_10314</name>
</gene>
<proteinExistence type="predicted"/>
<protein>
    <submittedName>
        <fullName evidence="2">Uncharacterized protein</fullName>
    </submittedName>
</protein>
<dbReference type="AlphaFoldDB" id="A0A0J8QP18"/>
<sequence length="142" mass="16333">MAWFFAYFFIFTPCAVQPAASAFSTSSNDSSVRVQQGFEFLEIERFATFSHVAEDFSDNPDVDMRVRHSVELKIVSRLTESLHVQRACPFSNSHQRFHHPNNEVSFHNFMGMSYCCFTPSSSPNKYPYNLIIRVKLLSETST</sequence>
<keyword evidence="1" id="KW-0732">Signal</keyword>
<dbReference type="EMBL" id="DS268283">
    <property type="protein sequence ID" value="KMU74211.1"/>
    <property type="molecule type" value="Genomic_DNA"/>
</dbReference>
<evidence type="ECO:0000313" key="3">
    <source>
        <dbReference type="Proteomes" id="UP000054559"/>
    </source>
</evidence>
<reference evidence="3" key="1">
    <citation type="journal article" date="2010" name="Genome Res.">
        <title>Population genomic sequencing of Coccidioides fungi reveals recent hybridization and transposon control.</title>
        <authorList>
            <person name="Neafsey D.E."/>
            <person name="Barker B.M."/>
            <person name="Sharpton T.J."/>
            <person name="Stajich J.E."/>
            <person name="Park D.J."/>
            <person name="Whiston E."/>
            <person name="Hung C.-Y."/>
            <person name="McMahan C."/>
            <person name="White J."/>
            <person name="Sykes S."/>
            <person name="Heiman D."/>
            <person name="Young S."/>
            <person name="Zeng Q."/>
            <person name="Abouelleil A."/>
            <person name="Aftuck L."/>
            <person name="Bessette D."/>
            <person name="Brown A."/>
            <person name="FitzGerald M."/>
            <person name="Lui A."/>
            <person name="Macdonald J.P."/>
            <person name="Priest M."/>
            <person name="Orbach M.J."/>
            <person name="Galgiani J.N."/>
            <person name="Kirkland T.N."/>
            <person name="Cole G.T."/>
            <person name="Birren B.W."/>
            <person name="Henn M.R."/>
            <person name="Taylor J.W."/>
            <person name="Rounsley S.D."/>
        </authorList>
    </citation>
    <scope>NUCLEOTIDE SEQUENCE [LARGE SCALE GENOMIC DNA]</scope>
    <source>
        <strain evidence="3">RMSCC 3703</strain>
    </source>
</reference>
<feature type="signal peptide" evidence="1">
    <location>
        <begin position="1"/>
        <end position="21"/>
    </location>
</feature>
<feature type="chain" id="PRO_5005307736" evidence="1">
    <location>
        <begin position="22"/>
        <end position="142"/>
    </location>
</feature>
<accession>A0A0J8QP18</accession>
<evidence type="ECO:0000256" key="1">
    <source>
        <dbReference type="SAM" id="SignalP"/>
    </source>
</evidence>
<evidence type="ECO:0000313" key="2">
    <source>
        <dbReference type="EMBL" id="KMU74211.1"/>
    </source>
</evidence>
<dbReference type="Proteomes" id="UP000054559">
    <property type="component" value="Unassembled WGS sequence"/>
</dbReference>
<name>A0A0J8QP18_COCIT</name>
<organism evidence="2 3">
    <name type="scientific">Coccidioides immitis RMSCC 3703</name>
    <dbReference type="NCBI Taxonomy" id="454286"/>
    <lineage>
        <taxon>Eukaryota</taxon>
        <taxon>Fungi</taxon>
        <taxon>Dikarya</taxon>
        <taxon>Ascomycota</taxon>
        <taxon>Pezizomycotina</taxon>
        <taxon>Eurotiomycetes</taxon>
        <taxon>Eurotiomycetidae</taxon>
        <taxon>Onygenales</taxon>
        <taxon>Onygenaceae</taxon>
        <taxon>Coccidioides</taxon>
    </lineage>
</organism>